<evidence type="ECO:0000313" key="2">
    <source>
        <dbReference type="Proteomes" id="UP000231450"/>
    </source>
</evidence>
<comment type="caution">
    <text evidence="1">The sequence shown here is derived from an EMBL/GenBank/DDBJ whole genome shotgun (WGS) entry which is preliminary data.</text>
</comment>
<dbReference type="Proteomes" id="UP000231450">
    <property type="component" value="Unassembled WGS sequence"/>
</dbReference>
<dbReference type="Pfam" id="PF07311">
    <property type="entry name" value="Dodecin"/>
    <property type="match status" value="1"/>
</dbReference>
<organism evidence="1 2">
    <name type="scientific">Candidatus Portnoybacteria bacterium CG10_big_fil_rev_8_21_14_0_10_36_7</name>
    <dbReference type="NCBI Taxonomy" id="1974812"/>
    <lineage>
        <taxon>Bacteria</taxon>
        <taxon>Candidatus Portnoyibacteriota</taxon>
    </lineage>
</organism>
<dbReference type="AlphaFoldDB" id="A0A2M8KD92"/>
<name>A0A2M8KD92_9BACT</name>
<dbReference type="InterPro" id="IPR036694">
    <property type="entry name" value="Dodecin-like_sf"/>
</dbReference>
<gene>
    <name evidence="1" type="ORF">COU81_03795</name>
</gene>
<dbReference type="InterPro" id="IPR025543">
    <property type="entry name" value="Dodecin-like"/>
</dbReference>
<proteinExistence type="predicted"/>
<dbReference type="Gene3D" id="3.30.1660.10">
    <property type="entry name" value="Flavin-binding protein dodecin"/>
    <property type="match status" value="1"/>
</dbReference>
<sequence>MIIKIREVIGTSEKSFEDALNNAVHHELMHQKKITGAKVVSQSAEVKDGKITLYKVGAKLAYIWEEA</sequence>
<dbReference type="EMBL" id="PFDW01000074">
    <property type="protein sequence ID" value="PJE57889.1"/>
    <property type="molecule type" value="Genomic_DNA"/>
</dbReference>
<dbReference type="SUPFAM" id="SSF89807">
    <property type="entry name" value="Dodecin-like"/>
    <property type="match status" value="1"/>
</dbReference>
<protein>
    <submittedName>
        <fullName evidence="1">Dodecin domain-containing protein</fullName>
    </submittedName>
</protein>
<evidence type="ECO:0000313" key="1">
    <source>
        <dbReference type="EMBL" id="PJE57889.1"/>
    </source>
</evidence>
<dbReference type="InterPro" id="IPR009923">
    <property type="entry name" value="Dodecin"/>
</dbReference>
<reference evidence="2" key="1">
    <citation type="submission" date="2017-09" db="EMBL/GenBank/DDBJ databases">
        <title>Depth-based differentiation of microbial function through sediment-hosted aquifers and enrichment of novel symbionts in the deep terrestrial subsurface.</title>
        <authorList>
            <person name="Probst A.J."/>
            <person name="Ladd B."/>
            <person name="Jarett J.K."/>
            <person name="Geller-Mcgrath D.E."/>
            <person name="Sieber C.M.K."/>
            <person name="Emerson J.B."/>
            <person name="Anantharaman K."/>
            <person name="Thomas B.C."/>
            <person name="Malmstrom R."/>
            <person name="Stieglmeier M."/>
            <person name="Klingl A."/>
            <person name="Woyke T."/>
            <person name="Ryan C.M."/>
            <person name="Banfield J.F."/>
        </authorList>
    </citation>
    <scope>NUCLEOTIDE SEQUENCE [LARGE SCALE GENOMIC DNA]</scope>
</reference>
<accession>A0A2M8KD92</accession>